<dbReference type="InterPro" id="IPR013087">
    <property type="entry name" value="Znf_C2H2_type"/>
</dbReference>
<dbReference type="GO" id="GO:0005634">
    <property type="term" value="C:nucleus"/>
    <property type="evidence" value="ECO:0007669"/>
    <property type="project" value="UniProtKB-SubCell"/>
</dbReference>
<feature type="compositionally biased region" description="Basic residues" evidence="7">
    <location>
        <begin position="101"/>
        <end position="110"/>
    </location>
</feature>
<keyword evidence="4" id="KW-0804">Transcription</keyword>
<evidence type="ECO:0000256" key="5">
    <source>
        <dbReference type="ARBA" id="ARBA00023242"/>
    </source>
</evidence>
<sequence length="750" mass="83050">MASVGAANPPAPPGPRLPSHGGGGGGIRMDDLRRIDIGQLSQSELQALSSCSVSSFDVRRTDDVVSPQLDRSVFNESAGSRRQTYSRLHHRSHSRLPGPHHSLKPHRHPHPSSSDPVSHSIVHFLKHFLSGNYNPPPPPPMPPSSEPPEAVAAPIEDLGFLGLQENLKIKRRRVRKGKTMSRKKLLENGVGVQLQGVNGKGELVDFDELERKGDELYDEELKRRTVGLEIEDDVLGFLSGLEGQWCSRRKKRKYVDAGLFGDALPIGWKILLGLRRRGYHVSVYCRRFISPTGQQFMSCKEAASFLKSCFGGNDARQQTDQKTCSIQQAYVLSSGKNANLADKTDDMAQNTESHSTLSINAHDINNCLMGIDNLPEVQVKDIFECFKCNLTFDEKNLYLQHLFSFHQKTTKRYKFGTPVGEGVIIRDGKFECQFCHKVFDERRSYNGHVGVHVRNAGKESNELVVSVNVQQNDESPFQDVVALRPSETEALVEIAQNSSLETSTVGTGEQAITDNSASDPVKIQADDHSAVAEELNHGHIIVTENNEKVGNDFAWNVDVKMDVSCINDSESAVLSEFENYENNSMDIGSGNRCLEPSDDRVEDTPGLGVGEIVFQDGVSSVPLIQSFELFPSFDSVSNKGEHEFSVVDQKLENVTGFEELRFDDMEPFKYDFMNEQEFPSLPGGSMNLGNDSGIEDGFNSSIGFGSDEVMLNGVDTNQLTERNFKKEGYLVPGKEAKPCINLLLLLLCNL</sequence>
<dbReference type="PANTHER" id="PTHR37701:SF18">
    <property type="entry name" value="C2H2-TYPE DOMAIN-CONTAINING PROTEIN"/>
    <property type="match status" value="1"/>
</dbReference>
<evidence type="ECO:0000256" key="6">
    <source>
        <dbReference type="PROSITE-ProRule" id="PRU00042"/>
    </source>
</evidence>
<dbReference type="InterPro" id="IPR016177">
    <property type="entry name" value="DNA-bd_dom_sf"/>
</dbReference>
<feature type="compositionally biased region" description="Pro residues" evidence="7">
    <location>
        <begin position="134"/>
        <end position="146"/>
    </location>
</feature>
<keyword evidence="5" id="KW-0539">Nucleus</keyword>
<reference evidence="9" key="1">
    <citation type="submission" date="2020-07" db="EMBL/GenBank/DDBJ databases">
        <title>Ethylene signaling mediates host invasion by parasitic plants.</title>
        <authorList>
            <person name="Yoshida S."/>
        </authorList>
    </citation>
    <scope>NUCLEOTIDE SEQUENCE</scope>
    <source>
        <strain evidence="9">Okayama</strain>
    </source>
</reference>
<organism evidence="9 10">
    <name type="scientific">Phtheirospermum japonicum</name>
    <dbReference type="NCBI Taxonomy" id="374723"/>
    <lineage>
        <taxon>Eukaryota</taxon>
        <taxon>Viridiplantae</taxon>
        <taxon>Streptophyta</taxon>
        <taxon>Embryophyta</taxon>
        <taxon>Tracheophyta</taxon>
        <taxon>Spermatophyta</taxon>
        <taxon>Magnoliopsida</taxon>
        <taxon>eudicotyledons</taxon>
        <taxon>Gunneridae</taxon>
        <taxon>Pentapetalae</taxon>
        <taxon>asterids</taxon>
        <taxon>lamiids</taxon>
        <taxon>Lamiales</taxon>
        <taxon>Orobanchaceae</taxon>
        <taxon>Orobanchaceae incertae sedis</taxon>
        <taxon>Phtheirospermum</taxon>
    </lineage>
</organism>
<dbReference type="PROSITE" id="PS50157">
    <property type="entry name" value="ZINC_FINGER_C2H2_2"/>
    <property type="match status" value="1"/>
</dbReference>
<evidence type="ECO:0000313" key="9">
    <source>
        <dbReference type="EMBL" id="GFP98707.1"/>
    </source>
</evidence>
<dbReference type="Proteomes" id="UP000653305">
    <property type="component" value="Unassembled WGS sequence"/>
</dbReference>
<evidence type="ECO:0000259" key="8">
    <source>
        <dbReference type="PROSITE" id="PS50157"/>
    </source>
</evidence>
<comment type="caution">
    <text evidence="9">The sequence shown here is derived from an EMBL/GenBank/DDBJ whole genome shotgun (WGS) entry which is preliminary data.</text>
</comment>
<dbReference type="AlphaFoldDB" id="A0A830CD89"/>
<keyword evidence="6" id="KW-0863">Zinc-finger</keyword>
<dbReference type="PANTHER" id="PTHR37701">
    <property type="entry name" value="METHYL-CPG-BINDING DOMAIN-CONTAINING PROTEIN 8"/>
    <property type="match status" value="1"/>
</dbReference>
<evidence type="ECO:0000256" key="2">
    <source>
        <dbReference type="ARBA" id="ARBA00023015"/>
    </source>
</evidence>
<dbReference type="GO" id="GO:0003677">
    <property type="term" value="F:DNA binding"/>
    <property type="evidence" value="ECO:0007669"/>
    <property type="project" value="UniProtKB-KW"/>
</dbReference>
<proteinExistence type="predicted"/>
<evidence type="ECO:0000256" key="1">
    <source>
        <dbReference type="ARBA" id="ARBA00004123"/>
    </source>
</evidence>
<evidence type="ECO:0000256" key="3">
    <source>
        <dbReference type="ARBA" id="ARBA00023125"/>
    </source>
</evidence>
<keyword evidence="6" id="KW-0479">Metal-binding</keyword>
<comment type="subcellular location">
    <subcellularLocation>
        <location evidence="1">Nucleus</location>
    </subcellularLocation>
</comment>
<dbReference type="SUPFAM" id="SSF54171">
    <property type="entry name" value="DNA-binding domain"/>
    <property type="match status" value="1"/>
</dbReference>
<feature type="region of interest" description="Disordered" evidence="7">
    <location>
        <begin position="72"/>
        <end position="118"/>
    </location>
</feature>
<feature type="region of interest" description="Disordered" evidence="7">
    <location>
        <begin position="1"/>
        <end position="30"/>
    </location>
</feature>
<dbReference type="PROSITE" id="PS00028">
    <property type="entry name" value="ZINC_FINGER_C2H2_1"/>
    <property type="match status" value="2"/>
</dbReference>
<evidence type="ECO:0000256" key="4">
    <source>
        <dbReference type="ARBA" id="ARBA00023163"/>
    </source>
</evidence>
<feature type="compositionally biased region" description="Polar residues" evidence="7">
    <location>
        <begin position="74"/>
        <end position="86"/>
    </location>
</feature>
<name>A0A830CD89_9LAMI</name>
<gene>
    <name evidence="9" type="ORF">PHJA_002014600</name>
</gene>
<feature type="domain" description="C2H2-type" evidence="8">
    <location>
        <begin position="430"/>
        <end position="457"/>
    </location>
</feature>
<dbReference type="SMART" id="SM00355">
    <property type="entry name" value="ZnF_C2H2"/>
    <property type="match status" value="2"/>
</dbReference>
<dbReference type="OrthoDB" id="1893318at2759"/>
<evidence type="ECO:0000256" key="7">
    <source>
        <dbReference type="SAM" id="MobiDB-lite"/>
    </source>
</evidence>
<dbReference type="Gene3D" id="3.30.160.60">
    <property type="entry name" value="Classic Zinc Finger"/>
    <property type="match status" value="1"/>
</dbReference>
<feature type="region of interest" description="Disordered" evidence="7">
    <location>
        <begin position="130"/>
        <end position="149"/>
    </location>
</feature>
<evidence type="ECO:0000313" key="10">
    <source>
        <dbReference type="Proteomes" id="UP000653305"/>
    </source>
</evidence>
<protein>
    <submittedName>
        <fullName evidence="9">Methyl-cpg-binding domain-containing protein 8</fullName>
    </submittedName>
</protein>
<keyword evidence="2" id="KW-0805">Transcription regulation</keyword>
<keyword evidence="3" id="KW-0238">DNA-binding</keyword>
<keyword evidence="6" id="KW-0862">Zinc</keyword>
<accession>A0A830CD89</accession>
<dbReference type="InterPro" id="IPR037472">
    <property type="entry name" value="MBD8"/>
</dbReference>
<keyword evidence="10" id="KW-1185">Reference proteome</keyword>
<dbReference type="GO" id="GO:0008270">
    <property type="term" value="F:zinc ion binding"/>
    <property type="evidence" value="ECO:0007669"/>
    <property type="project" value="UniProtKB-KW"/>
</dbReference>
<dbReference type="EMBL" id="BMAC01000540">
    <property type="protein sequence ID" value="GFP98707.1"/>
    <property type="molecule type" value="Genomic_DNA"/>
</dbReference>